<dbReference type="Proteomes" id="UP000070353">
    <property type="component" value="Unassembled WGS sequence"/>
</dbReference>
<dbReference type="EMBL" id="LQZB01000150">
    <property type="protein sequence ID" value="KXU04220.1"/>
    <property type="molecule type" value="Genomic_DNA"/>
</dbReference>
<sequence length="222" mass="26989">MLNGSLALEVQCSALSQKRLQERSQGYSGQGYQVLWILGEKLWLKERLTRLQRGFLYFSQNMGFHVWELDYKRRVLRLKYLIHQDLRGKLYFQIKEFSFGQGNLLKILRYPYQKQSLSSFTVPQDPTICHYIRQQLYYQTPYWMKQQEEAYQQGKNLLTYELEDWYPQVRPIESGDFLQIETDLTSYYRNFQAYYQKNPKNNRQKLYPPAFYHLYFSKNVVK</sequence>
<accession>A0A139QNT8</accession>
<name>A0A139QNT8_STROR</name>
<feature type="domain" description="Competence protein CoiA nuclease-like" evidence="1">
    <location>
        <begin position="5"/>
        <end position="97"/>
    </location>
</feature>
<dbReference type="InterPro" id="IPR010330">
    <property type="entry name" value="CoiA_nuc"/>
</dbReference>
<protein>
    <submittedName>
        <fullName evidence="2">Competence protein CoiA</fullName>
    </submittedName>
</protein>
<gene>
    <name evidence="2" type="ORF">SORDD24_01384</name>
</gene>
<comment type="caution">
    <text evidence="2">The sequence shown here is derived from an EMBL/GenBank/DDBJ whole genome shotgun (WGS) entry which is preliminary data.</text>
</comment>
<dbReference type="AlphaFoldDB" id="A0A139QNT8"/>
<evidence type="ECO:0000313" key="3">
    <source>
        <dbReference type="Proteomes" id="UP000070353"/>
    </source>
</evidence>
<organism evidence="2 3">
    <name type="scientific">Streptococcus oralis</name>
    <dbReference type="NCBI Taxonomy" id="1303"/>
    <lineage>
        <taxon>Bacteria</taxon>
        <taxon>Bacillati</taxon>
        <taxon>Bacillota</taxon>
        <taxon>Bacilli</taxon>
        <taxon>Lactobacillales</taxon>
        <taxon>Streptococcaceae</taxon>
        <taxon>Streptococcus</taxon>
    </lineage>
</organism>
<dbReference type="PIRSF" id="PIRSF007487">
    <property type="entry name" value="Competence-induced_CoiA_bac"/>
    <property type="match status" value="1"/>
</dbReference>
<evidence type="ECO:0000259" key="1">
    <source>
        <dbReference type="Pfam" id="PF06054"/>
    </source>
</evidence>
<dbReference type="Pfam" id="PF06054">
    <property type="entry name" value="CoiA_nuc"/>
    <property type="match status" value="1"/>
</dbReference>
<reference evidence="2 3" key="1">
    <citation type="submission" date="2016-01" db="EMBL/GenBank/DDBJ databases">
        <title>Highly variable Streptococcus oralis are common among viridans streptococci isolated from primates.</title>
        <authorList>
            <person name="Denapaite D."/>
            <person name="Rieger M."/>
            <person name="Koendgen S."/>
            <person name="Brueckner R."/>
            <person name="Ochigava I."/>
            <person name="Kappeler P."/>
            <person name="Maetz-Rensing K."/>
            <person name="Leendertz F."/>
            <person name="Hakenbeck R."/>
        </authorList>
    </citation>
    <scope>NUCLEOTIDE SEQUENCE [LARGE SCALE GENOMIC DNA]</scope>
    <source>
        <strain evidence="2 3">DD24</strain>
    </source>
</reference>
<dbReference type="InterPro" id="IPR021176">
    <property type="entry name" value="Competence-induced_CoiA"/>
</dbReference>
<proteinExistence type="predicted"/>
<evidence type="ECO:0000313" key="2">
    <source>
        <dbReference type="EMBL" id="KXU04220.1"/>
    </source>
</evidence>
<dbReference type="PATRIC" id="fig|1303.84.peg.1517"/>